<dbReference type="AlphaFoldDB" id="A0A7C9F371"/>
<feature type="transmembrane region" description="Helical" evidence="4">
    <location>
        <begin position="194"/>
        <end position="217"/>
    </location>
</feature>
<keyword evidence="2" id="KW-0238">DNA-binding</keyword>
<gene>
    <name evidence="6" type="ORF">GBK04_09545</name>
</gene>
<comment type="caution">
    <text evidence="6">The sequence shown here is derived from an EMBL/GenBank/DDBJ whole genome shotgun (WGS) entry which is preliminary data.</text>
</comment>
<evidence type="ECO:0000313" key="6">
    <source>
        <dbReference type="EMBL" id="MPR33605.1"/>
    </source>
</evidence>
<keyword evidence="3" id="KW-0804">Transcription</keyword>
<feature type="domain" description="HTH luxR-type" evidence="5">
    <location>
        <begin position="246"/>
        <end position="311"/>
    </location>
</feature>
<dbReference type="Gene3D" id="1.10.10.10">
    <property type="entry name" value="Winged helix-like DNA-binding domain superfamily/Winged helix DNA-binding domain"/>
    <property type="match status" value="1"/>
</dbReference>
<dbReference type="SMART" id="SM00421">
    <property type="entry name" value="HTH_LUXR"/>
    <property type="match status" value="1"/>
</dbReference>
<dbReference type="Proteomes" id="UP000479293">
    <property type="component" value="Unassembled WGS sequence"/>
</dbReference>
<dbReference type="CDD" id="cd06170">
    <property type="entry name" value="LuxR_C_like"/>
    <property type="match status" value="1"/>
</dbReference>
<dbReference type="GO" id="GO:0003677">
    <property type="term" value="F:DNA binding"/>
    <property type="evidence" value="ECO:0007669"/>
    <property type="project" value="UniProtKB-KW"/>
</dbReference>
<dbReference type="SUPFAM" id="SSF46894">
    <property type="entry name" value="C-terminal effector domain of the bipartite response regulators"/>
    <property type="match status" value="1"/>
</dbReference>
<dbReference type="InterPro" id="IPR016032">
    <property type="entry name" value="Sig_transdc_resp-reg_C-effctor"/>
</dbReference>
<dbReference type="PANTHER" id="PTHR44688">
    <property type="entry name" value="DNA-BINDING TRANSCRIPTIONAL ACTIVATOR DEVR_DOSR"/>
    <property type="match status" value="1"/>
</dbReference>
<evidence type="ECO:0000313" key="7">
    <source>
        <dbReference type="Proteomes" id="UP000479293"/>
    </source>
</evidence>
<name>A0A7C9F371_9BACT</name>
<dbReference type="InterPro" id="IPR000792">
    <property type="entry name" value="Tscrpt_reg_LuxR_C"/>
</dbReference>
<feature type="transmembrane region" description="Helical" evidence="4">
    <location>
        <begin position="6"/>
        <end position="28"/>
    </location>
</feature>
<keyword evidence="1" id="KW-0805">Transcription regulation</keyword>
<feature type="transmembrane region" description="Helical" evidence="4">
    <location>
        <begin position="138"/>
        <end position="159"/>
    </location>
</feature>
<keyword evidence="4" id="KW-0812">Transmembrane</keyword>
<feature type="transmembrane region" description="Helical" evidence="4">
    <location>
        <begin position="77"/>
        <end position="100"/>
    </location>
</feature>
<dbReference type="InterPro" id="IPR036388">
    <property type="entry name" value="WH-like_DNA-bd_sf"/>
</dbReference>
<dbReference type="RefSeq" id="WP_152758993.1">
    <property type="nucleotide sequence ID" value="NZ_WHLY01000002.1"/>
</dbReference>
<protein>
    <recommendedName>
        <fullName evidence="5">HTH luxR-type domain-containing protein</fullName>
    </recommendedName>
</protein>
<feature type="transmembrane region" description="Helical" evidence="4">
    <location>
        <begin position="112"/>
        <end position="132"/>
    </location>
</feature>
<keyword evidence="7" id="KW-1185">Reference proteome</keyword>
<organism evidence="6 7">
    <name type="scientific">Salmonirosea aquatica</name>
    <dbReference type="NCBI Taxonomy" id="2654236"/>
    <lineage>
        <taxon>Bacteria</taxon>
        <taxon>Pseudomonadati</taxon>
        <taxon>Bacteroidota</taxon>
        <taxon>Cytophagia</taxon>
        <taxon>Cytophagales</taxon>
        <taxon>Spirosomataceae</taxon>
        <taxon>Salmonirosea</taxon>
    </lineage>
</organism>
<dbReference type="EMBL" id="WHLY01000002">
    <property type="protein sequence ID" value="MPR33605.1"/>
    <property type="molecule type" value="Genomic_DNA"/>
</dbReference>
<dbReference type="Pfam" id="PF00196">
    <property type="entry name" value="GerE"/>
    <property type="match status" value="1"/>
</dbReference>
<reference evidence="6 7" key="1">
    <citation type="submission" date="2019-10" db="EMBL/GenBank/DDBJ databases">
        <title>Draft Genome Sequence of Cytophagaceae sp. SJW1-29.</title>
        <authorList>
            <person name="Choi A."/>
        </authorList>
    </citation>
    <scope>NUCLEOTIDE SEQUENCE [LARGE SCALE GENOMIC DNA]</scope>
    <source>
        <strain evidence="6 7">SJW1-29</strain>
    </source>
</reference>
<feature type="transmembrane region" description="Helical" evidence="4">
    <location>
        <begin position="40"/>
        <end position="57"/>
    </location>
</feature>
<dbReference type="PROSITE" id="PS00622">
    <property type="entry name" value="HTH_LUXR_1"/>
    <property type="match status" value="1"/>
</dbReference>
<feature type="transmembrane region" description="Helical" evidence="4">
    <location>
        <begin position="171"/>
        <end position="188"/>
    </location>
</feature>
<evidence type="ECO:0000256" key="4">
    <source>
        <dbReference type="SAM" id="Phobius"/>
    </source>
</evidence>
<keyword evidence="4" id="KW-1133">Transmembrane helix</keyword>
<evidence type="ECO:0000256" key="2">
    <source>
        <dbReference type="ARBA" id="ARBA00023125"/>
    </source>
</evidence>
<dbReference type="PRINTS" id="PR00038">
    <property type="entry name" value="HTHLUXR"/>
</dbReference>
<dbReference type="GO" id="GO:0006355">
    <property type="term" value="P:regulation of DNA-templated transcription"/>
    <property type="evidence" value="ECO:0007669"/>
    <property type="project" value="InterPro"/>
</dbReference>
<proteinExistence type="predicted"/>
<evidence type="ECO:0000256" key="3">
    <source>
        <dbReference type="ARBA" id="ARBA00023163"/>
    </source>
</evidence>
<sequence length="312" mass="36032">MATSTFYHWVCFMFCLGLTAGGVLVLFRRKEYRLYPALRYLQYYLILIYTFGFYALWSQILLRSLFFAELRPDNLAALARFLIMLSVPFLLVSKLMLVLWMIHLANRPVRTYLLPSLVPLLLLALLVVAGYGSTWTLYQAYGALVLVLMTWVAMQLFFFEARYLQRKSKTVLAVVVVGIGVLHGLLLLDLREIPAVELLFVLLYFLMHTAFVTYFIYQVDLPEPDPTAIGLPHAVPVIIGTPSFEKFVEVYGITPRESEIIQEIYQGKANKEIAEQLFVTLQTIKDHTHRIYQKTNVKSRTQLNSLLRNFQK</sequence>
<evidence type="ECO:0000259" key="5">
    <source>
        <dbReference type="PROSITE" id="PS50043"/>
    </source>
</evidence>
<evidence type="ECO:0000256" key="1">
    <source>
        <dbReference type="ARBA" id="ARBA00023015"/>
    </source>
</evidence>
<accession>A0A7C9F371</accession>
<dbReference type="PANTHER" id="PTHR44688:SF16">
    <property type="entry name" value="DNA-BINDING TRANSCRIPTIONAL ACTIVATOR DEVR_DOSR"/>
    <property type="match status" value="1"/>
</dbReference>
<keyword evidence="4" id="KW-0472">Membrane</keyword>
<dbReference type="PROSITE" id="PS50043">
    <property type="entry name" value="HTH_LUXR_2"/>
    <property type="match status" value="1"/>
</dbReference>